<dbReference type="EMBL" id="BRPK01000008">
    <property type="protein sequence ID" value="GLB40709.1"/>
    <property type="molecule type" value="Genomic_DNA"/>
</dbReference>
<feature type="transmembrane region" description="Helical" evidence="1">
    <location>
        <begin position="78"/>
        <end position="99"/>
    </location>
</feature>
<evidence type="ECO:0000256" key="1">
    <source>
        <dbReference type="SAM" id="Phobius"/>
    </source>
</evidence>
<accession>A0A9P3PSH7</accession>
<name>A0A9P3PSH7_LYOSH</name>
<dbReference type="AlphaFoldDB" id="A0A9P3PSH7"/>
<keyword evidence="1" id="KW-0812">Transmembrane</keyword>
<gene>
    <name evidence="2" type="ORF">LshimejAT787_0805800</name>
</gene>
<evidence type="ECO:0000313" key="3">
    <source>
        <dbReference type="Proteomes" id="UP001063166"/>
    </source>
</evidence>
<feature type="transmembrane region" description="Helical" evidence="1">
    <location>
        <begin position="32"/>
        <end position="57"/>
    </location>
</feature>
<feature type="transmembrane region" description="Helical" evidence="1">
    <location>
        <begin position="150"/>
        <end position="175"/>
    </location>
</feature>
<organism evidence="2 3">
    <name type="scientific">Lyophyllum shimeji</name>
    <name type="common">Hon-shimeji</name>
    <name type="synonym">Tricholoma shimeji</name>
    <dbReference type="NCBI Taxonomy" id="47721"/>
    <lineage>
        <taxon>Eukaryota</taxon>
        <taxon>Fungi</taxon>
        <taxon>Dikarya</taxon>
        <taxon>Basidiomycota</taxon>
        <taxon>Agaricomycotina</taxon>
        <taxon>Agaricomycetes</taxon>
        <taxon>Agaricomycetidae</taxon>
        <taxon>Agaricales</taxon>
        <taxon>Tricholomatineae</taxon>
        <taxon>Lyophyllaceae</taxon>
        <taxon>Lyophyllum</taxon>
    </lineage>
</organism>
<dbReference type="OrthoDB" id="2628419at2759"/>
<feature type="transmembrane region" description="Helical" evidence="1">
    <location>
        <begin position="195"/>
        <end position="219"/>
    </location>
</feature>
<keyword evidence="1" id="KW-0472">Membrane</keyword>
<sequence>MASATAMAVISSSVSPLQVLDRSRASYSRTLSTLIAVGSALFFATYLYAFVMTYRYARSNPRGLNKPSGVRLQRYAPAFYLFIVMSSLIEISLTSWLLIQDAYLRNSPNAQTHTAAVLLLFCACWTSLTGGTYSLLFLHPTWAEHPVASIGAQWIWVLATWLLWLVGAGLLNGALPDLLVKARCMGLVYCSQIRGLFAIAVIEVLTLTVGMGVLVWLAWGSAANIRLPRRSGHI</sequence>
<comment type="caution">
    <text evidence="2">The sequence shown here is derived from an EMBL/GenBank/DDBJ whole genome shotgun (WGS) entry which is preliminary data.</text>
</comment>
<dbReference type="Proteomes" id="UP001063166">
    <property type="component" value="Unassembled WGS sequence"/>
</dbReference>
<evidence type="ECO:0000313" key="2">
    <source>
        <dbReference type="EMBL" id="GLB40709.1"/>
    </source>
</evidence>
<reference evidence="2" key="1">
    <citation type="submission" date="2022-07" db="EMBL/GenBank/DDBJ databases">
        <title>The genome of Lyophyllum shimeji provides insight into the initial evolution of ectomycorrhizal fungal genome.</title>
        <authorList>
            <person name="Kobayashi Y."/>
            <person name="Shibata T."/>
            <person name="Hirakawa H."/>
            <person name="Shigenobu S."/>
            <person name="Nishiyama T."/>
            <person name="Yamada A."/>
            <person name="Hasebe M."/>
            <person name="Kawaguchi M."/>
        </authorList>
    </citation>
    <scope>NUCLEOTIDE SEQUENCE</scope>
    <source>
        <strain evidence="2">AT787</strain>
    </source>
</reference>
<protein>
    <submittedName>
        <fullName evidence="2">Uncharacterized protein</fullName>
    </submittedName>
</protein>
<feature type="transmembrane region" description="Helical" evidence="1">
    <location>
        <begin position="115"/>
        <end position="138"/>
    </location>
</feature>
<keyword evidence="3" id="KW-1185">Reference proteome</keyword>
<proteinExistence type="predicted"/>
<keyword evidence="1" id="KW-1133">Transmembrane helix</keyword>